<sequence length="170" mass="17949">MHVLVATDGTLDIDEAAKFAMALAGADGETTVATIVRIPRRLVQELRTQYGEQAGVTVDSDAEYVNSPSVDTTPPMGWPGDDKVIEQYLGNKRVEIARPVAEAIRALGGTVESIVREGEDVASDIISLCTEIDADVVVIGSHGHGAFQGLLGSTGAKLVRRSVVPVLVVR</sequence>
<evidence type="ECO:0000256" key="1">
    <source>
        <dbReference type="ARBA" id="ARBA00008791"/>
    </source>
</evidence>
<dbReference type="SUPFAM" id="SSF52402">
    <property type="entry name" value="Adenine nucleotide alpha hydrolases-like"/>
    <property type="match status" value="1"/>
</dbReference>
<feature type="domain" description="UspA" evidence="2">
    <location>
        <begin position="2"/>
        <end position="170"/>
    </location>
</feature>
<comment type="similarity">
    <text evidence="1">Belongs to the universal stress protein A family.</text>
</comment>
<dbReference type="CDD" id="cd00293">
    <property type="entry name" value="USP-like"/>
    <property type="match status" value="1"/>
</dbReference>
<accession>A0A3B0S120</accession>
<organism evidence="3">
    <name type="scientific">hydrothermal vent metagenome</name>
    <dbReference type="NCBI Taxonomy" id="652676"/>
    <lineage>
        <taxon>unclassified sequences</taxon>
        <taxon>metagenomes</taxon>
        <taxon>ecological metagenomes</taxon>
    </lineage>
</organism>
<dbReference type="InterPro" id="IPR006016">
    <property type="entry name" value="UspA"/>
</dbReference>
<dbReference type="Pfam" id="PF00582">
    <property type="entry name" value="Usp"/>
    <property type="match status" value="1"/>
</dbReference>
<dbReference type="PRINTS" id="PR01438">
    <property type="entry name" value="UNVRSLSTRESS"/>
</dbReference>
<dbReference type="InterPro" id="IPR014729">
    <property type="entry name" value="Rossmann-like_a/b/a_fold"/>
</dbReference>
<protein>
    <recommendedName>
        <fullName evidence="2">UspA domain-containing protein</fullName>
    </recommendedName>
</protein>
<dbReference type="PANTHER" id="PTHR46268">
    <property type="entry name" value="STRESS RESPONSE PROTEIN NHAX"/>
    <property type="match status" value="1"/>
</dbReference>
<dbReference type="Gene3D" id="3.40.50.620">
    <property type="entry name" value="HUPs"/>
    <property type="match status" value="1"/>
</dbReference>
<dbReference type="EMBL" id="UOEI01000271">
    <property type="protein sequence ID" value="VAV99944.1"/>
    <property type="molecule type" value="Genomic_DNA"/>
</dbReference>
<reference evidence="3" key="1">
    <citation type="submission" date="2018-06" db="EMBL/GenBank/DDBJ databases">
        <authorList>
            <person name="Zhirakovskaya E."/>
        </authorList>
    </citation>
    <scope>NUCLEOTIDE SEQUENCE</scope>
</reference>
<gene>
    <name evidence="3" type="ORF">MNBD_ACTINO01-260</name>
</gene>
<dbReference type="AlphaFoldDB" id="A0A3B0S120"/>
<evidence type="ECO:0000313" key="3">
    <source>
        <dbReference type="EMBL" id="VAV99944.1"/>
    </source>
</evidence>
<dbReference type="InterPro" id="IPR006015">
    <property type="entry name" value="Universal_stress_UspA"/>
</dbReference>
<evidence type="ECO:0000259" key="2">
    <source>
        <dbReference type="Pfam" id="PF00582"/>
    </source>
</evidence>
<dbReference type="PANTHER" id="PTHR46268:SF6">
    <property type="entry name" value="UNIVERSAL STRESS PROTEIN UP12"/>
    <property type="match status" value="1"/>
</dbReference>
<name>A0A3B0S120_9ZZZZ</name>
<proteinExistence type="inferred from homology"/>